<feature type="region of interest" description="Disordered" evidence="1">
    <location>
        <begin position="1"/>
        <end position="21"/>
    </location>
</feature>
<reference evidence="3 4" key="1">
    <citation type="submission" date="2022-05" db="EMBL/GenBank/DDBJ databases">
        <authorList>
            <consortium name="Genoscope - CEA"/>
            <person name="William W."/>
        </authorList>
    </citation>
    <scope>NUCLEOTIDE SEQUENCE [LARGE SCALE GENOMIC DNA]</scope>
</reference>
<keyword evidence="2" id="KW-0472">Membrane</keyword>
<protein>
    <submittedName>
        <fullName evidence="3">Uncharacterized protein</fullName>
    </submittedName>
</protein>
<organism evidence="3 4">
    <name type="scientific">Porites evermanni</name>
    <dbReference type="NCBI Taxonomy" id="104178"/>
    <lineage>
        <taxon>Eukaryota</taxon>
        <taxon>Metazoa</taxon>
        <taxon>Cnidaria</taxon>
        <taxon>Anthozoa</taxon>
        <taxon>Hexacorallia</taxon>
        <taxon>Scleractinia</taxon>
        <taxon>Fungiina</taxon>
        <taxon>Poritidae</taxon>
        <taxon>Porites</taxon>
    </lineage>
</organism>
<keyword evidence="2" id="KW-0812">Transmembrane</keyword>
<comment type="caution">
    <text evidence="3">The sequence shown here is derived from an EMBL/GenBank/DDBJ whole genome shotgun (WGS) entry which is preliminary data.</text>
</comment>
<dbReference type="EMBL" id="CALNXI010000394">
    <property type="protein sequence ID" value="CAH3026212.1"/>
    <property type="molecule type" value="Genomic_DNA"/>
</dbReference>
<sequence length="133" mass="14750">MVLRSGTTTETRGTKRKRSSIVKQSKFQQHLPFLCACFKSNGKQRKDMIAHANRGQMEAIGEVALNLLKGNIIVPSSSFKRLKPHKSKLLYLTRKKPSLKQKKEVLNQIGGFLPALAALIVPLAVDLLGKVSK</sequence>
<accession>A0ABN8M9E2</accession>
<evidence type="ECO:0000313" key="4">
    <source>
        <dbReference type="Proteomes" id="UP001159427"/>
    </source>
</evidence>
<feature type="transmembrane region" description="Helical" evidence="2">
    <location>
        <begin position="105"/>
        <end position="125"/>
    </location>
</feature>
<evidence type="ECO:0000256" key="1">
    <source>
        <dbReference type="SAM" id="MobiDB-lite"/>
    </source>
</evidence>
<evidence type="ECO:0000256" key="2">
    <source>
        <dbReference type="SAM" id="Phobius"/>
    </source>
</evidence>
<gene>
    <name evidence="3" type="ORF">PEVE_00028404</name>
</gene>
<dbReference type="Proteomes" id="UP001159427">
    <property type="component" value="Unassembled WGS sequence"/>
</dbReference>
<keyword evidence="2" id="KW-1133">Transmembrane helix</keyword>
<proteinExistence type="predicted"/>
<keyword evidence="4" id="KW-1185">Reference proteome</keyword>
<evidence type="ECO:0000313" key="3">
    <source>
        <dbReference type="EMBL" id="CAH3026212.1"/>
    </source>
</evidence>
<feature type="compositionally biased region" description="Low complexity" evidence="1">
    <location>
        <begin position="1"/>
        <end position="11"/>
    </location>
</feature>
<name>A0ABN8M9E2_9CNID</name>